<feature type="compositionally biased region" description="Low complexity" evidence="1">
    <location>
        <begin position="96"/>
        <end position="118"/>
    </location>
</feature>
<feature type="compositionally biased region" description="Polar residues" evidence="1">
    <location>
        <begin position="363"/>
        <end position="378"/>
    </location>
</feature>
<organism evidence="2 3">
    <name type="scientific">Jaminaea rosea</name>
    <dbReference type="NCBI Taxonomy" id="1569628"/>
    <lineage>
        <taxon>Eukaryota</taxon>
        <taxon>Fungi</taxon>
        <taxon>Dikarya</taxon>
        <taxon>Basidiomycota</taxon>
        <taxon>Ustilaginomycotina</taxon>
        <taxon>Exobasidiomycetes</taxon>
        <taxon>Microstromatales</taxon>
        <taxon>Microstromatales incertae sedis</taxon>
        <taxon>Jaminaea</taxon>
    </lineage>
</organism>
<feature type="region of interest" description="Disordered" evidence="1">
    <location>
        <begin position="1"/>
        <end position="237"/>
    </location>
</feature>
<dbReference type="AlphaFoldDB" id="A0A316UJC4"/>
<protein>
    <submittedName>
        <fullName evidence="2">Uncharacterized protein</fullName>
    </submittedName>
</protein>
<feature type="compositionally biased region" description="Low complexity" evidence="1">
    <location>
        <begin position="481"/>
        <end position="497"/>
    </location>
</feature>
<evidence type="ECO:0000313" key="2">
    <source>
        <dbReference type="EMBL" id="PWN25366.1"/>
    </source>
</evidence>
<name>A0A316UJC4_9BASI</name>
<feature type="compositionally biased region" description="Acidic residues" evidence="1">
    <location>
        <begin position="533"/>
        <end position="551"/>
    </location>
</feature>
<feature type="compositionally biased region" description="Polar residues" evidence="1">
    <location>
        <begin position="342"/>
        <end position="355"/>
    </location>
</feature>
<feature type="compositionally biased region" description="Polar residues" evidence="1">
    <location>
        <begin position="48"/>
        <end position="60"/>
    </location>
</feature>
<dbReference type="GeneID" id="37030302"/>
<dbReference type="EMBL" id="KZ819676">
    <property type="protein sequence ID" value="PWN25366.1"/>
    <property type="molecule type" value="Genomic_DNA"/>
</dbReference>
<feature type="region of interest" description="Disordered" evidence="1">
    <location>
        <begin position="528"/>
        <end position="551"/>
    </location>
</feature>
<evidence type="ECO:0000256" key="1">
    <source>
        <dbReference type="SAM" id="MobiDB-lite"/>
    </source>
</evidence>
<feature type="compositionally biased region" description="Low complexity" evidence="1">
    <location>
        <begin position="186"/>
        <end position="203"/>
    </location>
</feature>
<feature type="compositionally biased region" description="Low complexity" evidence="1">
    <location>
        <begin position="388"/>
        <end position="417"/>
    </location>
</feature>
<feature type="compositionally biased region" description="Polar residues" evidence="1">
    <location>
        <begin position="11"/>
        <end position="24"/>
    </location>
</feature>
<feature type="compositionally biased region" description="Polar residues" evidence="1">
    <location>
        <begin position="418"/>
        <end position="446"/>
    </location>
</feature>
<accession>A0A316UJC4</accession>
<dbReference type="Proteomes" id="UP000245884">
    <property type="component" value="Unassembled WGS sequence"/>
</dbReference>
<sequence length="551" mass="56933">MFAPRARQQYDENASSLATRTPGPSRSRPALSPVKGMATTTATGGKLQRTQSSNTGSYSVSPKKLFSGAGNATPGGSKLGGGVGGRFALGDKTNNKKAPAAGQAPAKVSASPAKSPSKVLRRPPVTPAADKSYATNSAGPSTKGKGVAPTMPLQTPAANIGRRGMMKQRLGEMMDAQRALNGGDEGSAAAPAQDAAPEQGDPASALDDPYGLAELTEEERYPEIEYQPPPLPASVLDQDYGMGAHEKLAGLPSGKELAHMGRGARFGLAHLVREEEKPAMLPEAPEMAAEADGMGAEKRQMEKEELWKSIERDEQEDEERICGRAQKASTPRRPLGVKNGNVAVTTRTPLAQQQRGAPRVGGTPSSSRPAIKSATTLSGKPAIMRNGSATTTSSAKSSSYSGAPPARPAGATRPSGAVATSTMKKASVSVNSSIRPVAPSQQQQQRRPLAATAKPASSAVSRPLQRSAIASRPAPGICDRSSTASAPASAKSSTTQAVADQEEPDALADFAEEQALAGLRDDALGDNAVLGLEMDEDEGAEMGEQTQAEEL</sequence>
<proteinExistence type="predicted"/>
<dbReference type="RefSeq" id="XP_025359978.1">
    <property type="nucleotide sequence ID" value="XM_025508479.1"/>
</dbReference>
<dbReference type="OrthoDB" id="3366667at2759"/>
<feature type="compositionally biased region" description="Gly residues" evidence="1">
    <location>
        <begin position="77"/>
        <end position="87"/>
    </location>
</feature>
<feature type="region of interest" description="Disordered" evidence="1">
    <location>
        <begin position="310"/>
        <end position="506"/>
    </location>
</feature>
<evidence type="ECO:0000313" key="3">
    <source>
        <dbReference type="Proteomes" id="UP000245884"/>
    </source>
</evidence>
<keyword evidence="3" id="KW-1185">Reference proteome</keyword>
<reference evidence="2 3" key="1">
    <citation type="journal article" date="2018" name="Mol. Biol. Evol.">
        <title>Broad Genomic Sampling Reveals a Smut Pathogenic Ancestry of the Fungal Clade Ustilaginomycotina.</title>
        <authorList>
            <person name="Kijpornyongpan T."/>
            <person name="Mondo S.J."/>
            <person name="Barry K."/>
            <person name="Sandor L."/>
            <person name="Lee J."/>
            <person name="Lipzen A."/>
            <person name="Pangilinan J."/>
            <person name="LaButti K."/>
            <person name="Hainaut M."/>
            <person name="Henrissat B."/>
            <person name="Grigoriev I.V."/>
            <person name="Spatafora J.W."/>
            <person name="Aime M.C."/>
        </authorList>
    </citation>
    <scope>NUCLEOTIDE SEQUENCE [LARGE SCALE GENOMIC DNA]</scope>
    <source>
        <strain evidence="2 3">MCA 5214</strain>
    </source>
</reference>
<gene>
    <name evidence="2" type="ORF">BDZ90DRAFT_262419</name>
</gene>